<dbReference type="GO" id="GO:0005758">
    <property type="term" value="C:mitochondrial intermembrane space"/>
    <property type="evidence" value="ECO:0007669"/>
    <property type="project" value="InterPro"/>
</dbReference>
<evidence type="ECO:0000256" key="1">
    <source>
        <dbReference type="SAM" id="MobiDB-lite"/>
    </source>
</evidence>
<dbReference type="RefSeq" id="XP_007762762.1">
    <property type="nucleotide sequence ID" value="XM_007764572.1"/>
</dbReference>
<dbReference type="Proteomes" id="UP000053558">
    <property type="component" value="Unassembled WGS sequence"/>
</dbReference>
<sequence>MKFFSQSFLYDDPWSIVSLAFFLRYPNPYAAHVLSCDVISRQQTESGSLVTTRLILKRGALPRWAPQGIISKTESWVIEESEVDPFGKEVRCSTKNLDHVKVLQVEERQHFRQAENGGTLQTTEAYITSKFGWGLTKRIESHGLARFKTHIQRSREGVSLIVNLLRQARQQPMALGSYMGNLRSDLAENPIPHSSASLHCEDDEHNVDDQASQPQNNSWVSKFWGP</sequence>
<dbReference type="PROSITE" id="PS50904">
    <property type="entry name" value="PRELI_MSF1"/>
    <property type="match status" value="1"/>
</dbReference>
<dbReference type="PANTHER" id="PTHR11158">
    <property type="entry name" value="MSF1/PX19 RELATED"/>
    <property type="match status" value="1"/>
</dbReference>
<dbReference type="InterPro" id="IPR006797">
    <property type="entry name" value="PRELI/MSF1_dom"/>
</dbReference>
<feature type="compositionally biased region" description="Polar residues" evidence="1">
    <location>
        <begin position="209"/>
        <end position="220"/>
    </location>
</feature>
<accession>A0A5M3N4V9</accession>
<dbReference type="Pfam" id="PF04707">
    <property type="entry name" value="PRELI"/>
    <property type="match status" value="1"/>
</dbReference>
<dbReference type="OrthoDB" id="341300at2759"/>
<name>A0A5M3N4V9_CONPW</name>
<keyword evidence="4" id="KW-1185">Reference proteome</keyword>
<protein>
    <submittedName>
        <fullName evidence="3">MSF1-domain-containing protein</fullName>
    </submittedName>
</protein>
<dbReference type="InterPro" id="IPR037365">
    <property type="entry name" value="Slowmo/Ups"/>
</dbReference>
<dbReference type="KEGG" id="cput:CONPUDRAFT_78804"/>
<evidence type="ECO:0000313" key="4">
    <source>
        <dbReference type="Proteomes" id="UP000053558"/>
    </source>
</evidence>
<dbReference type="OMA" id="GYEFFKC"/>
<evidence type="ECO:0000259" key="2">
    <source>
        <dbReference type="PROSITE" id="PS50904"/>
    </source>
</evidence>
<evidence type="ECO:0000313" key="3">
    <source>
        <dbReference type="EMBL" id="EIW86460.1"/>
    </source>
</evidence>
<gene>
    <name evidence="3" type="ORF">CONPUDRAFT_78804</name>
</gene>
<proteinExistence type="predicted"/>
<feature type="domain" description="PRELI/MSF1" evidence="2">
    <location>
        <begin position="1"/>
        <end position="170"/>
    </location>
</feature>
<dbReference type="GeneID" id="19209818"/>
<dbReference type="EMBL" id="JH711573">
    <property type="protein sequence ID" value="EIW86460.1"/>
    <property type="molecule type" value="Genomic_DNA"/>
</dbReference>
<reference evidence="4" key="1">
    <citation type="journal article" date="2012" name="Science">
        <title>The Paleozoic origin of enzymatic lignin decomposition reconstructed from 31 fungal genomes.</title>
        <authorList>
            <person name="Floudas D."/>
            <person name="Binder M."/>
            <person name="Riley R."/>
            <person name="Barry K."/>
            <person name="Blanchette R.A."/>
            <person name="Henrissat B."/>
            <person name="Martinez A.T."/>
            <person name="Otillar R."/>
            <person name="Spatafora J.W."/>
            <person name="Yadav J.S."/>
            <person name="Aerts A."/>
            <person name="Benoit I."/>
            <person name="Boyd A."/>
            <person name="Carlson A."/>
            <person name="Copeland A."/>
            <person name="Coutinho P.M."/>
            <person name="de Vries R.P."/>
            <person name="Ferreira P."/>
            <person name="Findley K."/>
            <person name="Foster B."/>
            <person name="Gaskell J."/>
            <person name="Glotzer D."/>
            <person name="Gorecki P."/>
            <person name="Heitman J."/>
            <person name="Hesse C."/>
            <person name="Hori C."/>
            <person name="Igarashi K."/>
            <person name="Jurgens J.A."/>
            <person name="Kallen N."/>
            <person name="Kersten P."/>
            <person name="Kohler A."/>
            <person name="Kuees U."/>
            <person name="Kumar T.K.A."/>
            <person name="Kuo A."/>
            <person name="LaButti K."/>
            <person name="Larrondo L.F."/>
            <person name="Lindquist E."/>
            <person name="Ling A."/>
            <person name="Lombard V."/>
            <person name="Lucas S."/>
            <person name="Lundell T."/>
            <person name="Martin R."/>
            <person name="McLaughlin D.J."/>
            <person name="Morgenstern I."/>
            <person name="Morin E."/>
            <person name="Murat C."/>
            <person name="Nagy L.G."/>
            <person name="Nolan M."/>
            <person name="Ohm R.A."/>
            <person name="Patyshakuliyeva A."/>
            <person name="Rokas A."/>
            <person name="Ruiz-Duenas F.J."/>
            <person name="Sabat G."/>
            <person name="Salamov A."/>
            <person name="Samejima M."/>
            <person name="Schmutz J."/>
            <person name="Slot J.C."/>
            <person name="St John F."/>
            <person name="Stenlid J."/>
            <person name="Sun H."/>
            <person name="Sun S."/>
            <person name="Syed K."/>
            <person name="Tsang A."/>
            <person name="Wiebenga A."/>
            <person name="Young D."/>
            <person name="Pisabarro A."/>
            <person name="Eastwood D.C."/>
            <person name="Martin F."/>
            <person name="Cullen D."/>
            <person name="Grigoriev I.V."/>
            <person name="Hibbett D.S."/>
        </authorList>
    </citation>
    <scope>NUCLEOTIDE SEQUENCE [LARGE SCALE GENOMIC DNA]</scope>
    <source>
        <strain evidence="4">RWD-64-598 SS2</strain>
    </source>
</reference>
<feature type="region of interest" description="Disordered" evidence="1">
    <location>
        <begin position="186"/>
        <end position="226"/>
    </location>
</feature>
<comment type="caution">
    <text evidence="3">The sequence shown here is derived from an EMBL/GenBank/DDBJ whole genome shotgun (WGS) entry which is preliminary data.</text>
</comment>
<organism evidence="3 4">
    <name type="scientific">Coniophora puteana (strain RWD-64-598)</name>
    <name type="common">Brown rot fungus</name>
    <dbReference type="NCBI Taxonomy" id="741705"/>
    <lineage>
        <taxon>Eukaryota</taxon>
        <taxon>Fungi</taxon>
        <taxon>Dikarya</taxon>
        <taxon>Basidiomycota</taxon>
        <taxon>Agaricomycotina</taxon>
        <taxon>Agaricomycetes</taxon>
        <taxon>Agaricomycetidae</taxon>
        <taxon>Boletales</taxon>
        <taxon>Coniophorineae</taxon>
        <taxon>Coniophoraceae</taxon>
        <taxon>Coniophora</taxon>
    </lineage>
</organism>
<dbReference type="AlphaFoldDB" id="A0A5M3N4V9"/>